<evidence type="ECO:0000256" key="6">
    <source>
        <dbReference type="ARBA" id="ARBA00023242"/>
    </source>
</evidence>
<name>A0A0D1YTI1_9PEZI</name>
<dbReference type="RefSeq" id="XP_016213826.1">
    <property type="nucleotide sequence ID" value="XM_016358208.1"/>
</dbReference>
<evidence type="ECO:0000256" key="4">
    <source>
        <dbReference type="ARBA" id="ARBA00017063"/>
    </source>
</evidence>
<keyword evidence="9" id="KW-1185">Reference proteome</keyword>
<dbReference type="Pfam" id="PF16815">
    <property type="entry name" value="HRI1"/>
    <property type="match status" value="1"/>
</dbReference>
<reference evidence="8 9" key="1">
    <citation type="submission" date="2015-01" db="EMBL/GenBank/DDBJ databases">
        <title>The Genome Sequence of Ochroconis gallopava CBS43764.</title>
        <authorList>
            <consortium name="The Broad Institute Genomics Platform"/>
            <person name="Cuomo C."/>
            <person name="de Hoog S."/>
            <person name="Gorbushina A."/>
            <person name="Stielow B."/>
            <person name="Teixiera M."/>
            <person name="Abouelleil A."/>
            <person name="Chapman S.B."/>
            <person name="Priest M."/>
            <person name="Young S.K."/>
            <person name="Wortman J."/>
            <person name="Nusbaum C."/>
            <person name="Birren B."/>
        </authorList>
    </citation>
    <scope>NUCLEOTIDE SEQUENCE [LARGE SCALE GENOMIC DNA]</scope>
    <source>
        <strain evidence="8 9">CBS 43764</strain>
    </source>
</reference>
<sequence>MASISHRYSIRWLPDEASEPTSTLVLTSGTGYYTDIRIRHGTGGAPPSCLPASEDRMLRPRRGEIHQLTSYELVSDAALDWAFAGRSSSTAGSPRKCTWDHWVDSRTSLLDETPVADSGWMHPQEDGKSLEKGSMVNPETGRETDYEEVWEDVALAYPANLEYDRYVLTLDSGEDGVERSRERGVAVQLGAWFQTIQRRDWFDEDGMARTDLAVSRWKWDEECGRWNIVVGAGNKTSIPPYVIEKAMREAKVRDSGDIVDINSQTWLCRELSRKNAD</sequence>
<protein>
    <recommendedName>
        <fullName evidence="4">Protein HRI1</fullName>
    </recommendedName>
</protein>
<dbReference type="CDD" id="cd11692">
    <property type="entry name" value="HRI1_N_like"/>
    <property type="match status" value="1"/>
</dbReference>
<gene>
    <name evidence="8" type="ORF">PV09_04793</name>
</gene>
<dbReference type="Proteomes" id="UP000053259">
    <property type="component" value="Unassembled WGS sequence"/>
</dbReference>
<evidence type="ECO:0000256" key="3">
    <source>
        <dbReference type="ARBA" id="ARBA00005229"/>
    </source>
</evidence>
<dbReference type="HOGENOM" id="CLU_060351_1_0_1"/>
<dbReference type="GeneID" id="27312766"/>
<dbReference type="InParanoid" id="A0A0D1YTI1"/>
<evidence type="ECO:0000256" key="7">
    <source>
        <dbReference type="SAM" id="MobiDB-lite"/>
    </source>
</evidence>
<evidence type="ECO:0000313" key="8">
    <source>
        <dbReference type="EMBL" id="KIW03957.1"/>
    </source>
</evidence>
<dbReference type="EMBL" id="KN847542">
    <property type="protein sequence ID" value="KIW03957.1"/>
    <property type="molecule type" value="Genomic_DNA"/>
</dbReference>
<keyword evidence="5" id="KW-0963">Cytoplasm</keyword>
<dbReference type="InterPro" id="IPR031818">
    <property type="entry name" value="Hri1"/>
</dbReference>
<dbReference type="Gene3D" id="2.40.128.320">
    <property type="entry name" value="Protein HRI1, N-terminal domain"/>
    <property type="match status" value="1"/>
</dbReference>
<dbReference type="STRING" id="253628.A0A0D1YTI1"/>
<evidence type="ECO:0000256" key="5">
    <source>
        <dbReference type="ARBA" id="ARBA00022490"/>
    </source>
</evidence>
<organism evidence="8 9">
    <name type="scientific">Verruconis gallopava</name>
    <dbReference type="NCBI Taxonomy" id="253628"/>
    <lineage>
        <taxon>Eukaryota</taxon>
        <taxon>Fungi</taxon>
        <taxon>Dikarya</taxon>
        <taxon>Ascomycota</taxon>
        <taxon>Pezizomycotina</taxon>
        <taxon>Dothideomycetes</taxon>
        <taxon>Pleosporomycetidae</taxon>
        <taxon>Venturiales</taxon>
        <taxon>Sympoventuriaceae</taxon>
        <taxon>Verruconis</taxon>
    </lineage>
</organism>
<dbReference type="VEuPathDB" id="FungiDB:PV09_04793"/>
<evidence type="ECO:0000313" key="9">
    <source>
        <dbReference type="Proteomes" id="UP000053259"/>
    </source>
</evidence>
<dbReference type="GO" id="GO:0005634">
    <property type="term" value="C:nucleus"/>
    <property type="evidence" value="ECO:0007669"/>
    <property type="project" value="UniProtKB-SubCell"/>
</dbReference>
<evidence type="ECO:0000256" key="2">
    <source>
        <dbReference type="ARBA" id="ARBA00004496"/>
    </source>
</evidence>
<accession>A0A0D1YTI1</accession>
<comment type="similarity">
    <text evidence="3">Belongs to the HRI1 family.</text>
</comment>
<dbReference type="AlphaFoldDB" id="A0A0D1YTI1"/>
<proteinExistence type="inferred from homology"/>
<dbReference type="GO" id="GO:0005737">
    <property type="term" value="C:cytoplasm"/>
    <property type="evidence" value="ECO:0007669"/>
    <property type="project" value="UniProtKB-SubCell"/>
</dbReference>
<comment type="subcellular location">
    <subcellularLocation>
        <location evidence="2">Cytoplasm</location>
    </subcellularLocation>
    <subcellularLocation>
        <location evidence="1">Nucleus</location>
    </subcellularLocation>
</comment>
<dbReference type="InterPro" id="IPR038744">
    <property type="entry name" value="Hri1_N"/>
</dbReference>
<dbReference type="OrthoDB" id="4045395at2759"/>
<keyword evidence="6" id="KW-0539">Nucleus</keyword>
<evidence type="ECO:0000256" key="1">
    <source>
        <dbReference type="ARBA" id="ARBA00004123"/>
    </source>
</evidence>
<feature type="region of interest" description="Disordered" evidence="7">
    <location>
        <begin position="115"/>
        <end position="143"/>
    </location>
</feature>
<dbReference type="InterPro" id="IPR043047">
    <property type="entry name" value="Hri1_N_sf"/>
</dbReference>